<accession>A0A2Z2FGI0</accession>
<feature type="region of interest" description="Disordered" evidence="7">
    <location>
        <begin position="242"/>
        <end position="287"/>
    </location>
</feature>
<dbReference type="GO" id="GO:0000340">
    <property type="term" value="F:RNA 7-methylguanosine cap binding"/>
    <property type="evidence" value="ECO:0007669"/>
    <property type="project" value="TreeGrafter"/>
</dbReference>
<dbReference type="InterPro" id="IPR023398">
    <property type="entry name" value="TIF_eIF4e-like"/>
</dbReference>
<keyword evidence="4 6" id="KW-0694">RNA-binding</keyword>
<evidence type="ECO:0000313" key="8">
    <source>
        <dbReference type="EMBL" id="ARD09182.1"/>
    </source>
</evidence>
<dbReference type="AlphaFoldDB" id="A0A2Z2FGI0"/>
<evidence type="ECO:0000256" key="2">
    <source>
        <dbReference type="ARBA" id="ARBA00022540"/>
    </source>
</evidence>
<comment type="similarity">
    <text evidence="1 6">Belongs to the eukaryotic initiation factor 4E family.</text>
</comment>
<evidence type="ECO:0000256" key="3">
    <source>
        <dbReference type="ARBA" id="ARBA00022845"/>
    </source>
</evidence>
<dbReference type="PANTHER" id="PTHR11960:SF8">
    <property type="entry name" value="EUKARYOTIC TRANSLATION INITIATION FACTOR 4E1-RELATED"/>
    <property type="match status" value="1"/>
</dbReference>
<evidence type="ECO:0000256" key="7">
    <source>
        <dbReference type="SAM" id="MobiDB-lite"/>
    </source>
</evidence>
<dbReference type="SUPFAM" id="SSF55418">
    <property type="entry name" value="eIF4e-like"/>
    <property type="match status" value="1"/>
</dbReference>
<keyword evidence="5 6" id="KW-0648">Protein biosynthesis</keyword>
<organism evidence="8">
    <name type="scientific">Amphidinium carterae</name>
    <name type="common">Dinoflagellate</name>
    <dbReference type="NCBI Taxonomy" id="2961"/>
    <lineage>
        <taxon>Eukaryota</taxon>
        <taxon>Sar</taxon>
        <taxon>Alveolata</taxon>
        <taxon>Dinophyceae</taxon>
        <taxon>Amphidiniales</taxon>
        <taxon>Amphidiniaceae</taxon>
        <taxon>Amphidinium</taxon>
    </lineage>
</organism>
<keyword evidence="3" id="KW-0810">Translation regulation</keyword>
<dbReference type="PANTHER" id="PTHR11960">
    <property type="entry name" value="EUKARYOTIC TRANSLATION INITIATION FACTOR 4E RELATED"/>
    <property type="match status" value="1"/>
</dbReference>
<feature type="compositionally biased region" description="Polar residues" evidence="7">
    <location>
        <begin position="255"/>
        <end position="267"/>
    </location>
</feature>
<dbReference type="EMBL" id="KU851957">
    <property type="protein sequence ID" value="ARD09182.1"/>
    <property type="molecule type" value="mRNA"/>
</dbReference>
<evidence type="ECO:0000256" key="1">
    <source>
        <dbReference type="ARBA" id="ARBA00009860"/>
    </source>
</evidence>
<reference evidence="8" key="1">
    <citation type="submission" date="2016-03" db="EMBL/GenBank/DDBJ databases">
        <title>Are all copies the same? A functional analysis of the eIF4E gene family members in the dinoflagellate Amphidinium carterae.</title>
        <authorList>
            <person name="Jones G.D."/>
            <person name="Place A.R."/>
            <person name="Williams E.P."/>
            <person name="Bachvaroff T.R."/>
        </authorList>
    </citation>
    <scope>NUCLEOTIDE SEQUENCE</scope>
    <source>
        <strain evidence="8">NCMA 1314</strain>
    </source>
</reference>
<dbReference type="Pfam" id="PF01652">
    <property type="entry name" value="IF4E"/>
    <property type="match status" value="1"/>
</dbReference>
<sequence>MAGESSRTSMAAASSGSDKKDAVYLSLNMEVQSPQEIDAAIPEATEDDAECIDMPLKFKWSVWEQRVQDKKSEYSAATKEAASFDSVSSFWSCWSHIPQPSQLLSGRSFARQDNGATTRVDALMIFRDGIRPQWEDPANIEGGHVEIKLYPKLGGGAIDELWNNTVMGVIGGTIQPTDMVAGVRLVDKLNHKTRPMLRIELWFNDIANQGKVDMLKETFKECLRAGIDGEERPEVWPTEVIPHKTEKKPAATGYMLQSPSGGQTTPTGRRLAPQGGKSGGGRNRERR</sequence>
<protein>
    <submittedName>
        <fullName evidence="8">Eukaryotic translation initiation factor 4E-1d2</fullName>
    </submittedName>
</protein>
<evidence type="ECO:0000256" key="5">
    <source>
        <dbReference type="ARBA" id="ARBA00022917"/>
    </source>
</evidence>
<keyword evidence="2 6" id="KW-0396">Initiation factor</keyword>
<evidence type="ECO:0000256" key="6">
    <source>
        <dbReference type="RuleBase" id="RU004374"/>
    </source>
</evidence>
<name>A0A2Z2FGI0_AMPCA</name>
<dbReference type="GO" id="GO:0016281">
    <property type="term" value="C:eukaryotic translation initiation factor 4F complex"/>
    <property type="evidence" value="ECO:0007669"/>
    <property type="project" value="TreeGrafter"/>
</dbReference>
<proteinExistence type="evidence at transcript level"/>
<dbReference type="InterPro" id="IPR001040">
    <property type="entry name" value="TIF_eIF_4E"/>
</dbReference>
<gene>
    <name evidence="8" type="primary">eIF4E-1d2</name>
</gene>
<dbReference type="GO" id="GO:0006417">
    <property type="term" value="P:regulation of translation"/>
    <property type="evidence" value="ECO:0007669"/>
    <property type="project" value="UniProtKB-KW"/>
</dbReference>
<evidence type="ECO:0000256" key="4">
    <source>
        <dbReference type="ARBA" id="ARBA00022884"/>
    </source>
</evidence>
<dbReference type="GO" id="GO:0003743">
    <property type="term" value="F:translation initiation factor activity"/>
    <property type="evidence" value="ECO:0007669"/>
    <property type="project" value="UniProtKB-KW"/>
</dbReference>
<dbReference type="Gene3D" id="3.30.760.10">
    <property type="entry name" value="RNA Cap, Translation Initiation Factor Eif4e"/>
    <property type="match status" value="1"/>
</dbReference>